<feature type="compositionally biased region" description="Basic and acidic residues" evidence="3">
    <location>
        <begin position="43"/>
        <end position="55"/>
    </location>
</feature>
<gene>
    <name evidence="5" type="primary">fgfa</name>
</gene>
<reference evidence="5" key="1">
    <citation type="journal article" date="2013" name="Development">
        <title>Growth factor-mediated mesodermal cell guidance and skeletogenesis during sea urchin gastrulation.</title>
        <authorList>
            <person name="Adomako-Ankomah A."/>
            <person name="Ettensohn C.A."/>
        </authorList>
    </citation>
    <scope>NUCLEOTIDE SEQUENCE</scope>
</reference>
<dbReference type="Pfam" id="PF00167">
    <property type="entry name" value="FGF"/>
    <property type="match status" value="1"/>
</dbReference>
<organism evidence="5">
    <name type="scientific">Lytechinus variegatus</name>
    <name type="common">Green sea urchin</name>
    <name type="synonym">Echinus variegatus</name>
    <dbReference type="NCBI Taxonomy" id="7654"/>
    <lineage>
        <taxon>Eukaryota</taxon>
        <taxon>Metazoa</taxon>
        <taxon>Echinodermata</taxon>
        <taxon>Eleutherozoa</taxon>
        <taxon>Echinozoa</taxon>
        <taxon>Echinoidea</taxon>
        <taxon>Euechinoidea</taxon>
        <taxon>Echinacea</taxon>
        <taxon>Temnopleuroida</taxon>
        <taxon>Toxopneustidae</taxon>
        <taxon>Lytechinus</taxon>
    </lineage>
</organism>
<dbReference type="InterPro" id="IPR056378">
    <property type="entry name" value="Let-756-like_FGF"/>
</dbReference>
<dbReference type="SMART" id="SM00442">
    <property type="entry name" value="FGF"/>
    <property type="match status" value="1"/>
</dbReference>
<dbReference type="EMBL" id="KF285451">
    <property type="protein sequence ID" value="AHC56515.1"/>
    <property type="molecule type" value="mRNA"/>
</dbReference>
<evidence type="ECO:0000256" key="1">
    <source>
        <dbReference type="ARBA" id="ARBA00007936"/>
    </source>
</evidence>
<keyword evidence="4" id="KW-0812">Transmembrane</keyword>
<sequence length="342" mass="38399">MKPKMDENYWWSSTIPASKRASHVIIIGFLCVSLAAGLSDDGGMRTRREHADTRQQHHNQHQQIHTISATIRDADNSALLQNILASKKSASISTDSAAKEGHKSSNSVSNNIINQIKLSNITSSSTTLSKLTASVLSRLNSSPPSSSSGSNRTEQGERLHSWSPMNSDSSLQHHLRTGSQADAEPSRRVKRKASSRGSPLIYNSKQPTQLFCRTNFRLAVHEDGTINGTRDNMDVYSSLYIQSQRRSIVSIKGLKSQLYVCVDDNGNLYGNRRVSRNCYFQEKLEPNFFNTYAYKMPDSTNKRRRHRTLFLSINKYGESRIAKVRTQKKAQFIPLVPPTELL</sequence>
<feature type="compositionally biased region" description="Low complexity" evidence="3">
    <location>
        <begin position="138"/>
        <end position="152"/>
    </location>
</feature>
<dbReference type="SUPFAM" id="SSF50353">
    <property type="entry name" value="Cytokine"/>
    <property type="match status" value="1"/>
</dbReference>
<dbReference type="InterPro" id="IPR002209">
    <property type="entry name" value="Fibroblast_GF_fam"/>
</dbReference>
<name>V9SK63_LYTVA</name>
<dbReference type="PANTHER" id="PTHR11486">
    <property type="entry name" value="FIBROBLAST GROWTH FACTOR"/>
    <property type="match status" value="1"/>
</dbReference>
<accession>V9SK63</accession>
<evidence type="ECO:0000256" key="2">
    <source>
        <dbReference type="RuleBase" id="RU049442"/>
    </source>
</evidence>
<feature type="region of interest" description="Disordered" evidence="3">
    <location>
        <begin position="138"/>
        <end position="202"/>
    </location>
</feature>
<evidence type="ECO:0000256" key="3">
    <source>
        <dbReference type="SAM" id="MobiDB-lite"/>
    </source>
</evidence>
<evidence type="ECO:0000313" key="5">
    <source>
        <dbReference type="EMBL" id="AHC56515.1"/>
    </source>
</evidence>
<keyword evidence="4" id="KW-1133">Transmembrane helix</keyword>
<dbReference type="Gene3D" id="2.80.10.50">
    <property type="match status" value="1"/>
</dbReference>
<dbReference type="AlphaFoldDB" id="V9SK63"/>
<dbReference type="OrthoDB" id="6158176at2759"/>
<dbReference type="InterPro" id="IPR008996">
    <property type="entry name" value="IL1/FGF"/>
</dbReference>
<protein>
    <recommendedName>
        <fullName evidence="2">Fibroblast growth factor</fullName>
        <shortName evidence="2">FGF</shortName>
    </recommendedName>
</protein>
<feature type="compositionally biased region" description="Polar residues" evidence="3">
    <location>
        <begin position="163"/>
        <end position="180"/>
    </location>
</feature>
<proteinExistence type="evidence at transcript level"/>
<dbReference type="PRINTS" id="PR00262">
    <property type="entry name" value="IL1HBGF"/>
</dbReference>
<feature type="region of interest" description="Disordered" evidence="3">
    <location>
        <begin position="43"/>
        <end position="62"/>
    </location>
</feature>
<comment type="similarity">
    <text evidence="1 2">Belongs to the heparin-binding growth factors family.</text>
</comment>
<evidence type="ECO:0000256" key="4">
    <source>
        <dbReference type="SAM" id="Phobius"/>
    </source>
</evidence>
<keyword evidence="4" id="KW-0472">Membrane</keyword>
<dbReference type="PRINTS" id="PR00263">
    <property type="entry name" value="HBGFFGF"/>
</dbReference>
<dbReference type="CDD" id="cd00058">
    <property type="entry name" value="beta-trefoil_FGF"/>
    <property type="match status" value="1"/>
</dbReference>
<dbReference type="GO" id="GO:0008083">
    <property type="term" value="F:growth factor activity"/>
    <property type="evidence" value="ECO:0007669"/>
    <property type="project" value="InterPro"/>
</dbReference>
<feature type="transmembrane region" description="Helical" evidence="4">
    <location>
        <begin position="20"/>
        <end position="38"/>
    </location>
</feature>